<dbReference type="InterPro" id="IPR007460">
    <property type="entry name" value="BrnT_toxin"/>
</dbReference>
<gene>
    <name evidence="1" type="ORF">MNBD_GAMMA19-235</name>
</gene>
<evidence type="ECO:0008006" key="2">
    <source>
        <dbReference type="Google" id="ProtNLM"/>
    </source>
</evidence>
<evidence type="ECO:0000313" key="1">
    <source>
        <dbReference type="EMBL" id="VAX02959.1"/>
    </source>
</evidence>
<proteinExistence type="predicted"/>
<dbReference type="InterPro" id="IPR038573">
    <property type="entry name" value="BrnT_sf"/>
</dbReference>
<dbReference type="EMBL" id="UOFV01000359">
    <property type="protein sequence ID" value="VAX02959.1"/>
    <property type="molecule type" value="Genomic_DNA"/>
</dbReference>
<dbReference type="AlphaFoldDB" id="A0A3B1AB52"/>
<dbReference type="Gene3D" id="3.10.450.530">
    <property type="entry name" value="Ribonuclease toxin, BrnT, of type II toxin-antitoxin system"/>
    <property type="match status" value="1"/>
</dbReference>
<reference evidence="1" key="1">
    <citation type="submission" date="2018-06" db="EMBL/GenBank/DDBJ databases">
        <authorList>
            <person name="Zhirakovskaya E."/>
        </authorList>
    </citation>
    <scope>NUCLEOTIDE SEQUENCE</scope>
</reference>
<name>A0A3B1AB52_9ZZZZ</name>
<accession>A0A3B1AB52</accession>
<sequence>MKQLEFEWDDKKDKANSKKHGVSFDEARTVFYDEYAIQFFDPEHSESEDRFLLLGTSFKLKALVVCHCFREEETVVRIISARKADRDEEQVYWSERK</sequence>
<protein>
    <recommendedName>
        <fullName evidence="2">BrnT family toxin</fullName>
    </recommendedName>
</protein>
<organism evidence="1">
    <name type="scientific">hydrothermal vent metagenome</name>
    <dbReference type="NCBI Taxonomy" id="652676"/>
    <lineage>
        <taxon>unclassified sequences</taxon>
        <taxon>metagenomes</taxon>
        <taxon>ecological metagenomes</taxon>
    </lineage>
</organism>
<dbReference type="Pfam" id="PF04365">
    <property type="entry name" value="BrnT_toxin"/>
    <property type="match status" value="1"/>
</dbReference>